<evidence type="ECO:0000313" key="1">
    <source>
        <dbReference type="EMBL" id="KAG6369319.1"/>
    </source>
</evidence>
<accession>A0A8I2YCB9</accession>
<dbReference type="AlphaFoldDB" id="A0A8I2YCB9"/>
<comment type="caution">
    <text evidence="1">The sequence shown here is derived from an EMBL/GenBank/DDBJ whole genome shotgun (WGS) entry which is preliminary data.</text>
</comment>
<organism evidence="1 2">
    <name type="scientific">Boletus reticuloceps</name>
    <dbReference type="NCBI Taxonomy" id="495285"/>
    <lineage>
        <taxon>Eukaryota</taxon>
        <taxon>Fungi</taxon>
        <taxon>Dikarya</taxon>
        <taxon>Basidiomycota</taxon>
        <taxon>Agaricomycotina</taxon>
        <taxon>Agaricomycetes</taxon>
        <taxon>Agaricomycetidae</taxon>
        <taxon>Boletales</taxon>
        <taxon>Boletineae</taxon>
        <taxon>Boletaceae</taxon>
        <taxon>Boletoideae</taxon>
        <taxon>Boletus</taxon>
    </lineage>
</organism>
<gene>
    <name evidence="1" type="ORF">JVT61DRAFT_15038</name>
</gene>
<reference evidence="1" key="1">
    <citation type="submission" date="2021-03" db="EMBL/GenBank/DDBJ databases">
        <title>Evolutionary innovations through gain and loss of genes in the ectomycorrhizal Boletales.</title>
        <authorList>
            <person name="Wu G."/>
            <person name="Miyauchi S."/>
            <person name="Morin E."/>
            <person name="Yang Z.-L."/>
            <person name="Xu J."/>
            <person name="Martin F.M."/>
        </authorList>
    </citation>
    <scope>NUCLEOTIDE SEQUENCE</scope>
    <source>
        <strain evidence="1">BR01</strain>
    </source>
</reference>
<evidence type="ECO:0000313" key="2">
    <source>
        <dbReference type="Proteomes" id="UP000683000"/>
    </source>
</evidence>
<dbReference type="EMBL" id="JAGFBS010000089">
    <property type="protein sequence ID" value="KAG6369319.1"/>
    <property type="molecule type" value="Genomic_DNA"/>
</dbReference>
<keyword evidence="2" id="KW-1185">Reference proteome</keyword>
<dbReference type="Proteomes" id="UP000683000">
    <property type="component" value="Unassembled WGS sequence"/>
</dbReference>
<proteinExistence type="predicted"/>
<name>A0A8I2YCB9_9AGAM</name>
<protein>
    <submittedName>
        <fullName evidence="1">Uncharacterized protein</fullName>
    </submittedName>
</protein>
<sequence>MSGGAVVQNELAKKLPVSFIDSVPQGTAIMYALIPKLPTYPRLHTRLEV</sequence>